<comment type="caution">
    <text evidence="1">The sequence shown here is derived from an EMBL/GenBank/DDBJ whole genome shotgun (WGS) entry which is preliminary data.</text>
</comment>
<dbReference type="EMBL" id="VRZA01000005">
    <property type="protein sequence ID" value="TXS92208.1"/>
    <property type="molecule type" value="Genomic_DNA"/>
</dbReference>
<dbReference type="Proteomes" id="UP000321039">
    <property type="component" value="Unassembled WGS sequence"/>
</dbReference>
<reference evidence="1 2" key="1">
    <citation type="submission" date="2019-08" db="EMBL/GenBank/DDBJ databases">
        <title>Parahaliea maris sp. nov., isolated from the surface seawater.</title>
        <authorList>
            <person name="Liu Y."/>
        </authorList>
    </citation>
    <scope>NUCLEOTIDE SEQUENCE [LARGE SCALE GENOMIC DNA]</scope>
    <source>
        <strain evidence="1 2">HSLHS9</strain>
    </source>
</reference>
<accession>A0A5C8ZUN8</accession>
<name>A0A5C8ZUN8_9GAMM</name>
<protein>
    <submittedName>
        <fullName evidence="1">DUF3108 domain-containing protein</fullName>
    </submittedName>
</protein>
<gene>
    <name evidence="1" type="ORF">FV139_15750</name>
</gene>
<sequence length="223" mass="25035">MVCSAVDSLRPYTAEYNTSAIGMNLTLNRELKSDGAGGFTLTNGGKILVAGFHEVSVFRVENGEVIPKSYVYQGTGLINRRREVHITPGEETLRSLYKGEWYELPNKPGTLDRLSQQEHLRLLMLNDPNPRDDLVITVADGRKVKDYKIEFVGEEIVETGLGPIKTLHFERLHDDPDRSSDIWVAPDWDYLMVKTVHVEDDKPVEVLLTKASIEGVPVTPDSE</sequence>
<proteinExistence type="predicted"/>
<dbReference type="InterPro" id="IPR021457">
    <property type="entry name" value="DUF3108"/>
</dbReference>
<evidence type="ECO:0000313" key="2">
    <source>
        <dbReference type="Proteomes" id="UP000321039"/>
    </source>
</evidence>
<evidence type="ECO:0000313" key="1">
    <source>
        <dbReference type="EMBL" id="TXS92208.1"/>
    </source>
</evidence>
<dbReference type="AlphaFoldDB" id="A0A5C8ZUN8"/>
<dbReference type="Pfam" id="PF11306">
    <property type="entry name" value="DUF3108"/>
    <property type="match status" value="1"/>
</dbReference>
<organism evidence="1 2">
    <name type="scientific">Parahaliea maris</name>
    <dbReference type="NCBI Taxonomy" id="2716870"/>
    <lineage>
        <taxon>Bacteria</taxon>
        <taxon>Pseudomonadati</taxon>
        <taxon>Pseudomonadota</taxon>
        <taxon>Gammaproteobacteria</taxon>
        <taxon>Cellvibrionales</taxon>
        <taxon>Halieaceae</taxon>
        <taxon>Parahaliea</taxon>
    </lineage>
</organism>
<keyword evidence="2" id="KW-1185">Reference proteome</keyword>